<organism evidence="1 2">
    <name type="scientific">Phenylobacterium terrae</name>
    <dbReference type="NCBI Taxonomy" id="2665495"/>
    <lineage>
        <taxon>Bacteria</taxon>
        <taxon>Pseudomonadati</taxon>
        <taxon>Pseudomonadota</taxon>
        <taxon>Alphaproteobacteria</taxon>
        <taxon>Caulobacterales</taxon>
        <taxon>Caulobacteraceae</taxon>
        <taxon>Phenylobacterium</taxon>
    </lineage>
</organism>
<accession>A0ABW4MZ21</accession>
<protein>
    <submittedName>
        <fullName evidence="1">Metallopeptidase family protein</fullName>
    </submittedName>
</protein>
<gene>
    <name evidence="1" type="ORF">ACFSC0_06690</name>
</gene>
<proteinExistence type="predicted"/>
<dbReference type="CDD" id="cd12952">
    <property type="entry name" value="MMP_ACEL2062"/>
    <property type="match status" value="1"/>
</dbReference>
<name>A0ABW4MZ21_9CAUL</name>
<keyword evidence="2" id="KW-1185">Reference proteome</keyword>
<dbReference type="Gene3D" id="3.30.2010.20">
    <property type="match status" value="1"/>
</dbReference>
<dbReference type="Pfam" id="PF06262">
    <property type="entry name" value="Zincin_1"/>
    <property type="match status" value="1"/>
</dbReference>
<sequence>MSETIGRAPSLDDFARLAQAAFASLPEAFRRMTGEVIFRVQDFADPDVLAELGIEDPFELTGLYQGVDLTQRSVFDPTPQASLVFLYRRPILDEWAENGEVTLEELISHVLVHEIGHHFGLSDDQIDAIEAAADG</sequence>
<dbReference type="SUPFAM" id="SSF55486">
    <property type="entry name" value="Metalloproteases ('zincins'), catalytic domain"/>
    <property type="match status" value="1"/>
</dbReference>
<dbReference type="InterPro" id="IPR010428">
    <property type="entry name" value="Zincin_1"/>
</dbReference>
<evidence type="ECO:0000313" key="2">
    <source>
        <dbReference type="Proteomes" id="UP001597237"/>
    </source>
</evidence>
<evidence type="ECO:0000313" key="1">
    <source>
        <dbReference type="EMBL" id="MFD1783075.1"/>
    </source>
</evidence>
<dbReference type="RefSeq" id="WP_377284223.1">
    <property type="nucleotide sequence ID" value="NZ_JBHRSI010000015.1"/>
</dbReference>
<dbReference type="Proteomes" id="UP001597237">
    <property type="component" value="Unassembled WGS sequence"/>
</dbReference>
<dbReference type="EMBL" id="JBHUEY010000001">
    <property type="protein sequence ID" value="MFD1783075.1"/>
    <property type="molecule type" value="Genomic_DNA"/>
</dbReference>
<comment type="caution">
    <text evidence="1">The sequence shown here is derived from an EMBL/GenBank/DDBJ whole genome shotgun (WGS) entry which is preliminary data.</text>
</comment>
<dbReference type="InterPro" id="IPR038555">
    <property type="entry name" value="Zincin_1_sf"/>
</dbReference>
<reference evidence="2" key="1">
    <citation type="journal article" date="2019" name="Int. J. Syst. Evol. Microbiol.">
        <title>The Global Catalogue of Microorganisms (GCM) 10K type strain sequencing project: providing services to taxonomists for standard genome sequencing and annotation.</title>
        <authorList>
            <consortium name="The Broad Institute Genomics Platform"/>
            <consortium name="The Broad Institute Genome Sequencing Center for Infectious Disease"/>
            <person name="Wu L."/>
            <person name="Ma J."/>
        </authorList>
    </citation>
    <scope>NUCLEOTIDE SEQUENCE [LARGE SCALE GENOMIC DNA]</scope>
    <source>
        <strain evidence="2">DFY28</strain>
    </source>
</reference>